<evidence type="ECO:0000256" key="1">
    <source>
        <dbReference type="SAM" id="MobiDB-lite"/>
    </source>
</evidence>
<gene>
    <name evidence="3" type="ORF">HMPREF3216_00013</name>
</gene>
<evidence type="ECO:0000256" key="2">
    <source>
        <dbReference type="SAM" id="Phobius"/>
    </source>
</evidence>
<feature type="transmembrane region" description="Helical" evidence="2">
    <location>
        <begin position="146"/>
        <end position="167"/>
    </location>
</feature>
<keyword evidence="2" id="KW-0472">Membrane</keyword>
<organism evidence="3 4">
    <name type="scientific">Gardnerella vaginalis</name>
    <dbReference type="NCBI Taxonomy" id="2702"/>
    <lineage>
        <taxon>Bacteria</taxon>
        <taxon>Bacillati</taxon>
        <taxon>Actinomycetota</taxon>
        <taxon>Actinomycetes</taxon>
        <taxon>Bifidobacteriales</taxon>
        <taxon>Bifidobacteriaceae</taxon>
        <taxon>Gardnerella</taxon>
    </lineage>
</organism>
<evidence type="ECO:0008006" key="5">
    <source>
        <dbReference type="Google" id="ProtNLM"/>
    </source>
</evidence>
<feature type="region of interest" description="Disordered" evidence="1">
    <location>
        <begin position="1"/>
        <end position="26"/>
    </location>
</feature>
<comment type="caution">
    <text evidence="3">The sequence shown here is derived from an EMBL/GenBank/DDBJ whole genome shotgun (WGS) entry which is preliminary data.</text>
</comment>
<feature type="transmembrane region" description="Helical" evidence="2">
    <location>
        <begin position="120"/>
        <end position="140"/>
    </location>
</feature>
<sequence>MTSSKNTNSHNPLPNSENSNVNNSLGKNFDDSWAQFVSEHKEDFNDLEKSKSAKIFKKRINQAAKPLKNIALSDKSDLRKSDLKKSGPRDNTKLSWLDVDKTMDEYGDDFIAPNPHFNNVSITLIVLWSVFILGILGMILSVLVPYLALYTGSVSAFLFLIGGAGLLMSRKKSNTSIEDYNEFGRL</sequence>
<reference evidence="3 4" key="1">
    <citation type="submission" date="2016-01" db="EMBL/GenBank/DDBJ databases">
        <authorList>
            <person name="Oliw E.H."/>
        </authorList>
    </citation>
    <scope>NUCLEOTIDE SEQUENCE [LARGE SCALE GENOMIC DNA]</scope>
    <source>
        <strain evidence="3 4">GED7760B</strain>
    </source>
</reference>
<keyword evidence="2" id="KW-1133">Transmembrane helix</keyword>
<dbReference type="PATRIC" id="fig|2702.99.peg.12"/>
<dbReference type="AlphaFoldDB" id="A0A133NT55"/>
<evidence type="ECO:0000313" key="4">
    <source>
        <dbReference type="Proteomes" id="UP000070558"/>
    </source>
</evidence>
<dbReference type="OrthoDB" id="3232424at2"/>
<name>A0A133NT55_GARVA</name>
<dbReference type="EMBL" id="LRQA01000003">
    <property type="protein sequence ID" value="KXA19469.1"/>
    <property type="molecule type" value="Genomic_DNA"/>
</dbReference>
<protein>
    <recommendedName>
        <fullName evidence="5">Membrane associated protein</fullName>
    </recommendedName>
</protein>
<accession>A0A133NT55</accession>
<evidence type="ECO:0000313" key="3">
    <source>
        <dbReference type="EMBL" id="KXA19469.1"/>
    </source>
</evidence>
<keyword evidence="2" id="KW-0812">Transmembrane</keyword>
<dbReference type="RefSeq" id="WP_060786387.1">
    <property type="nucleotide sequence ID" value="NZ_KQ956802.1"/>
</dbReference>
<proteinExistence type="predicted"/>
<dbReference type="Proteomes" id="UP000070558">
    <property type="component" value="Unassembled WGS sequence"/>
</dbReference>